<dbReference type="SUPFAM" id="SSF50729">
    <property type="entry name" value="PH domain-like"/>
    <property type="match status" value="1"/>
</dbReference>
<dbReference type="STRING" id="41427.A0A182ILP2"/>
<dbReference type="GO" id="GO:0046872">
    <property type="term" value="F:metal ion binding"/>
    <property type="evidence" value="ECO:0007669"/>
    <property type="project" value="UniProtKB-KW"/>
</dbReference>
<feature type="compositionally biased region" description="Gly residues" evidence="2">
    <location>
        <begin position="9"/>
        <end position="27"/>
    </location>
</feature>
<accession>A0A182ILP2</accession>
<dbReference type="EnsemblMetazoa" id="AATE001506-RA">
    <property type="protein sequence ID" value="AATE001506-PA.1"/>
    <property type="gene ID" value="AATE001506"/>
</dbReference>
<reference evidence="4" key="1">
    <citation type="submission" date="2022-08" db="UniProtKB">
        <authorList>
            <consortium name="EnsemblMetazoa"/>
        </authorList>
    </citation>
    <scope>IDENTIFICATION</scope>
    <source>
        <strain evidence="4">EBRO</strain>
    </source>
</reference>
<dbReference type="InterPro" id="IPR055071">
    <property type="entry name" value="RA_PHLPP-like"/>
</dbReference>
<dbReference type="VEuPathDB" id="VectorBase:AATE001506"/>
<organism evidence="4">
    <name type="scientific">Anopheles atroparvus</name>
    <name type="common">European mosquito</name>
    <dbReference type="NCBI Taxonomy" id="41427"/>
    <lineage>
        <taxon>Eukaryota</taxon>
        <taxon>Metazoa</taxon>
        <taxon>Ecdysozoa</taxon>
        <taxon>Arthropoda</taxon>
        <taxon>Hexapoda</taxon>
        <taxon>Insecta</taxon>
        <taxon>Pterygota</taxon>
        <taxon>Neoptera</taxon>
        <taxon>Endopterygota</taxon>
        <taxon>Diptera</taxon>
        <taxon>Nematocera</taxon>
        <taxon>Culicoidea</taxon>
        <taxon>Culicidae</taxon>
        <taxon>Anophelinae</taxon>
        <taxon>Anopheles</taxon>
    </lineage>
</organism>
<keyword evidence="1" id="KW-0479">Metal-binding</keyword>
<evidence type="ECO:0000313" key="4">
    <source>
        <dbReference type="EnsemblMetazoa" id="AATE001506-PA.1"/>
    </source>
</evidence>
<name>A0A182ILP2_ANOAO</name>
<dbReference type="CDD" id="cd17213">
    <property type="entry name" value="RA_PHLPP"/>
    <property type="match status" value="1"/>
</dbReference>
<dbReference type="Pfam" id="PF23010">
    <property type="entry name" value="RA_3"/>
    <property type="match status" value="1"/>
</dbReference>
<sequence length="427" mass="45692">MVVTTSTPIGGGSGGGSDGQGMLGAGGRAYKPRIPRRTNVDRDERKVPGFGKLMVISADINYDEAGEPEAGSGEGHDGNNNRVLKVSNYGIDGDGAGVTELRTKFGSGEQLNASSCWPEGIGGEPDGNGAYRYGETSGRAAGSDGPQGGSSSGVIIGKPVNLMLSKMSLLWNTSGWLRVYCGPDRSEISSEDRSRMIHVVTTATTLDVVKDMNLPGDYTLWVQIGGGRTRRLEENEYPLLVQEEFLKSLGYFDESRRARLGIDPELKHLIRFHVGPAEIAMCKGVLRSGTVEVLKGLVFPQWRRRHLAVVGSKLVLYPGNASFPPEVYELAGANVFEHAPCDNRLVIKIVPKSAGSSSSAGSVRDSLDRGSSIASVDFIDCSGTVGVYPGSTAAAANANSSERETVLFLGFRESWERDQWSIWLSVL</sequence>
<feature type="domain" description="PHLPP-like RA" evidence="3">
    <location>
        <begin position="178"/>
        <end position="273"/>
    </location>
</feature>
<evidence type="ECO:0000256" key="2">
    <source>
        <dbReference type="SAM" id="MobiDB-lite"/>
    </source>
</evidence>
<proteinExistence type="predicted"/>
<evidence type="ECO:0000259" key="3">
    <source>
        <dbReference type="Pfam" id="PF23010"/>
    </source>
</evidence>
<feature type="region of interest" description="Disordered" evidence="2">
    <location>
        <begin position="127"/>
        <end position="151"/>
    </location>
</feature>
<feature type="region of interest" description="Disordered" evidence="2">
    <location>
        <begin position="1"/>
        <end position="36"/>
    </location>
</feature>
<protein>
    <recommendedName>
        <fullName evidence="3">PHLPP-like RA domain-containing protein</fullName>
    </recommendedName>
</protein>
<evidence type="ECO:0000256" key="1">
    <source>
        <dbReference type="ARBA" id="ARBA00022723"/>
    </source>
</evidence>
<dbReference type="AlphaFoldDB" id="A0A182ILP2"/>